<evidence type="ECO:0008006" key="3">
    <source>
        <dbReference type="Google" id="ProtNLM"/>
    </source>
</evidence>
<dbReference type="Proteomes" id="UP000038009">
    <property type="component" value="Unassembled WGS sequence"/>
</dbReference>
<sequence>MHGSQHSSWPLLSKLQRMHDGLLKHREYFDANNRNDFLQEALQNDCMGCLLAYAGDQLSLALAIASPRAYLYSQLMGVSFSTPGISLSVGVEDECLVQIMKIPSTSLSDKELERVRWRVQKAGLPLDVSARSLEGDIHFSHSSLHNTQFLHLGDNVTRLRISGSVLSSLRALRCSSGTFFNDGVTASQFGNLRKLLLSNVTVWPLEWVVQLPALEELHLLGNVQTLEMGGLCSAPSLRYLRVCSPALNNLSGFDMC</sequence>
<organism evidence="1 2">
    <name type="scientific">Leptomonas seymouri</name>
    <dbReference type="NCBI Taxonomy" id="5684"/>
    <lineage>
        <taxon>Eukaryota</taxon>
        <taxon>Discoba</taxon>
        <taxon>Euglenozoa</taxon>
        <taxon>Kinetoplastea</taxon>
        <taxon>Metakinetoplastina</taxon>
        <taxon>Trypanosomatida</taxon>
        <taxon>Trypanosomatidae</taxon>
        <taxon>Leishmaniinae</taxon>
        <taxon>Leptomonas</taxon>
    </lineage>
</organism>
<name>A0A0N1I183_LEPSE</name>
<keyword evidence="2" id="KW-1185">Reference proteome</keyword>
<accession>A0A0N1I183</accession>
<dbReference type="InterPro" id="IPR032675">
    <property type="entry name" value="LRR_dom_sf"/>
</dbReference>
<comment type="caution">
    <text evidence="1">The sequence shown here is derived from an EMBL/GenBank/DDBJ whole genome shotgun (WGS) entry which is preliminary data.</text>
</comment>
<dbReference type="VEuPathDB" id="TriTrypDB:Lsey_0306_0010"/>
<dbReference type="Gene3D" id="3.80.10.10">
    <property type="entry name" value="Ribonuclease Inhibitor"/>
    <property type="match status" value="1"/>
</dbReference>
<evidence type="ECO:0000313" key="1">
    <source>
        <dbReference type="EMBL" id="KPI83944.1"/>
    </source>
</evidence>
<proteinExistence type="predicted"/>
<dbReference type="SUPFAM" id="SSF52058">
    <property type="entry name" value="L domain-like"/>
    <property type="match status" value="1"/>
</dbReference>
<dbReference type="EMBL" id="LJSK01000306">
    <property type="protein sequence ID" value="KPI83944.1"/>
    <property type="molecule type" value="Genomic_DNA"/>
</dbReference>
<feature type="non-terminal residue" evidence="1">
    <location>
        <position position="256"/>
    </location>
</feature>
<gene>
    <name evidence="1" type="ORF">ABL78_6999</name>
</gene>
<reference evidence="1 2" key="1">
    <citation type="journal article" date="2015" name="PLoS Pathog.">
        <title>Leptomonas seymouri: Adaptations to the Dixenous Life Cycle Analyzed by Genome Sequencing, Transcriptome Profiling and Co-infection with Leishmania donovani.</title>
        <authorList>
            <person name="Kraeva N."/>
            <person name="Butenko A."/>
            <person name="Hlavacova J."/>
            <person name="Kostygov A."/>
            <person name="Myskova J."/>
            <person name="Grybchuk D."/>
            <person name="Lestinova T."/>
            <person name="Votypka J."/>
            <person name="Volf P."/>
            <person name="Opperdoes F."/>
            <person name="Flegontov P."/>
            <person name="Lukes J."/>
            <person name="Yurchenko V."/>
        </authorList>
    </citation>
    <scope>NUCLEOTIDE SEQUENCE [LARGE SCALE GENOMIC DNA]</scope>
    <source>
        <strain evidence="1 2">ATCC 30220</strain>
    </source>
</reference>
<protein>
    <recommendedName>
        <fullName evidence="3">Leucine-rich repeat protein</fullName>
    </recommendedName>
</protein>
<evidence type="ECO:0000313" key="2">
    <source>
        <dbReference type="Proteomes" id="UP000038009"/>
    </source>
</evidence>
<dbReference type="AlphaFoldDB" id="A0A0N1I183"/>